<dbReference type="AlphaFoldDB" id="A0A1G6WKK2"/>
<feature type="domain" description="FAD-binding" evidence="8">
    <location>
        <begin position="4"/>
        <end position="316"/>
    </location>
</feature>
<evidence type="ECO:0000256" key="4">
    <source>
        <dbReference type="ARBA" id="ARBA00022630"/>
    </source>
</evidence>
<evidence type="ECO:0000256" key="3">
    <source>
        <dbReference type="ARBA" id="ARBA00005349"/>
    </source>
</evidence>
<sequence length="390" mass="42730">MSPDIVIVGAGPAGLCLARALSGHGLSIVVLERQTEQALAEPAFDGREIALTHGSQALLERLGLWARLPSEDIAVLRDAQVFNGPSLFALKIRAEQAGAQRLGHLVANQAIRRAAYQAVSDCADVQLLCDTSVRAIEANENETKLVLQDGQVLQTRLPVAADSRFSETRRQLGIGAQLKDFGKTMLVCRMQHEQDHQQVAWEWFGYGQTLALLPLNGRQSSVVLTLPPREIERLQKLDETSFAREMQQRFERRLGAMQLVSSRHAYPLVGAYARRMVGNRCALLGDAAVGMHPVTAHGFNFGLIGVQLLSDALLAAHGKRLDIGAPAPLARYERQLRLATWPLYQATNLLVELYTNDHLPARLLRGAGLRVAQGLLPLKKGIARHLTARA</sequence>
<evidence type="ECO:0000256" key="6">
    <source>
        <dbReference type="ARBA" id="ARBA00023002"/>
    </source>
</evidence>
<evidence type="ECO:0000256" key="7">
    <source>
        <dbReference type="ARBA" id="ARBA00023033"/>
    </source>
</evidence>
<dbReference type="PANTHER" id="PTHR43876">
    <property type="entry name" value="UBIQUINONE BIOSYNTHESIS MONOOXYGENASE COQ6, MITOCHONDRIAL"/>
    <property type="match status" value="1"/>
</dbReference>
<dbReference type="NCBIfam" id="NF006593">
    <property type="entry name" value="PRK09126.1"/>
    <property type="match status" value="1"/>
</dbReference>
<dbReference type="PRINTS" id="PR00420">
    <property type="entry name" value="RNGMNOXGNASE"/>
</dbReference>
<dbReference type="Gene3D" id="3.50.50.60">
    <property type="entry name" value="FAD/NAD(P)-binding domain"/>
    <property type="match status" value="2"/>
</dbReference>
<protein>
    <submittedName>
        <fullName evidence="9">Ubiquinone biosynthesis hydroxylase, UbiH/UbiF/VisC/COQ6 family</fullName>
    </submittedName>
</protein>
<accession>A0A1G6WKK2</accession>
<name>A0A1G6WKK2_9GAMM</name>
<dbReference type="EMBL" id="FMZQ01000025">
    <property type="protein sequence ID" value="SDD66422.1"/>
    <property type="molecule type" value="Genomic_DNA"/>
</dbReference>
<dbReference type="InterPro" id="IPR010971">
    <property type="entry name" value="UbiH/COQ6"/>
</dbReference>
<keyword evidence="5" id="KW-0274">FAD</keyword>
<evidence type="ECO:0000256" key="5">
    <source>
        <dbReference type="ARBA" id="ARBA00022827"/>
    </source>
</evidence>
<keyword evidence="4" id="KW-0285">Flavoprotein</keyword>
<dbReference type="SUPFAM" id="SSF51905">
    <property type="entry name" value="FAD/NAD(P)-binding domain"/>
    <property type="match status" value="1"/>
</dbReference>
<dbReference type="Proteomes" id="UP000199467">
    <property type="component" value="Unassembled WGS sequence"/>
</dbReference>
<evidence type="ECO:0000259" key="8">
    <source>
        <dbReference type="Pfam" id="PF01494"/>
    </source>
</evidence>
<dbReference type="InterPro" id="IPR002938">
    <property type="entry name" value="FAD-bd"/>
</dbReference>
<dbReference type="NCBIfam" id="TIGR01988">
    <property type="entry name" value="Ubi-OHases"/>
    <property type="match status" value="1"/>
</dbReference>
<dbReference type="RefSeq" id="WP_090337693.1">
    <property type="nucleotide sequence ID" value="NZ_FMZQ01000025.1"/>
</dbReference>
<dbReference type="InterPro" id="IPR051205">
    <property type="entry name" value="UbiH/COQ6_monooxygenase"/>
</dbReference>
<dbReference type="GO" id="GO:0016705">
    <property type="term" value="F:oxidoreductase activity, acting on paired donors, with incorporation or reduction of molecular oxygen"/>
    <property type="evidence" value="ECO:0007669"/>
    <property type="project" value="InterPro"/>
</dbReference>
<dbReference type="PANTHER" id="PTHR43876:SF25">
    <property type="entry name" value="MONOOXYGENASE NMA2164"/>
    <property type="match status" value="1"/>
</dbReference>
<evidence type="ECO:0000313" key="9">
    <source>
        <dbReference type="EMBL" id="SDD66422.1"/>
    </source>
</evidence>
<reference evidence="10" key="1">
    <citation type="submission" date="2016-10" db="EMBL/GenBank/DDBJ databases">
        <authorList>
            <person name="Varghese N."/>
            <person name="Submissions S."/>
        </authorList>
    </citation>
    <scope>NUCLEOTIDE SEQUENCE [LARGE SCALE GENOMIC DNA]</scope>
    <source>
        <strain evidence="10">DSM 26382</strain>
    </source>
</reference>
<dbReference type="GO" id="GO:0006744">
    <property type="term" value="P:ubiquinone biosynthetic process"/>
    <property type="evidence" value="ECO:0007669"/>
    <property type="project" value="UniProtKB-UniPathway"/>
</dbReference>
<dbReference type="UniPathway" id="UPA00232"/>
<comment type="cofactor">
    <cofactor evidence="1">
        <name>FAD</name>
        <dbReference type="ChEBI" id="CHEBI:57692"/>
    </cofactor>
</comment>
<dbReference type="Pfam" id="PF01494">
    <property type="entry name" value="FAD_binding_3"/>
    <property type="match status" value="1"/>
</dbReference>
<keyword evidence="7" id="KW-0503">Monooxygenase</keyword>
<dbReference type="GO" id="GO:0004497">
    <property type="term" value="F:monooxygenase activity"/>
    <property type="evidence" value="ECO:0007669"/>
    <property type="project" value="UniProtKB-KW"/>
</dbReference>
<organism evidence="9 10">
    <name type="scientific">Ectopseudomonas chengduensis</name>
    <dbReference type="NCBI Taxonomy" id="489632"/>
    <lineage>
        <taxon>Bacteria</taxon>
        <taxon>Pseudomonadati</taxon>
        <taxon>Pseudomonadota</taxon>
        <taxon>Gammaproteobacteria</taxon>
        <taxon>Pseudomonadales</taxon>
        <taxon>Pseudomonadaceae</taxon>
        <taxon>Ectopseudomonas</taxon>
    </lineage>
</organism>
<evidence type="ECO:0000256" key="2">
    <source>
        <dbReference type="ARBA" id="ARBA00004749"/>
    </source>
</evidence>
<keyword evidence="6" id="KW-0560">Oxidoreductase</keyword>
<comment type="similarity">
    <text evidence="3">Belongs to the UbiH/COQ6 family.</text>
</comment>
<evidence type="ECO:0000313" key="10">
    <source>
        <dbReference type="Proteomes" id="UP000199467"/>
    </source>
</evidence>
<proteinExistence type="inferred from homology"/>
<dbReference type="GO" id="GO:0071949">
    <property type="term" value="F:FAD binding"/>
    <property type="evidence" value="ECO:0007669"/>
    <property type="project" value="InterPro"/>
</dbReference>
<keyword evidence="9" id="KW-0830">Ubiquinone</keyword>
<keyword evidence="10" id="KW-1185">Reference proteome</keyword>
<dbReference type="InterPro" id="IPR036188">
    <property type="entry name" value="FAD/NAD-bd_sf"/>
</dbReference>
<evidence type="ECO:0000256" key="1">
    <source>
        <dbReference type="ARBA" id="ARBA00001974"/>
    </source>
</evidence>
<comment type="pathway">
    <text evidence="2">Cofactor biosynthesis; ubiquinone biosynthesis.</text>
</comment>
<gene>
    <name evidence="9" type="ORF">SAMN05216576_12524</name>
</gene>